<dbReference type="SUPFAM" id="SSF55174">
    <property type="entry name" value="Alpha-L RNA-binding motif"/>
    <property type="match status" value="1"/>
</dbReference>
<gene>
    <name evidence="7" type="ordered locus">Lbys_3366</name>
</gene>
<dbReference type="Gene3D" id="3.30.70.1560">
    <property type="entry name" value="Alpha-L RNA-binding motif"/>
    <property type="match status" value="1"/>
</dbReference>
<dbReference type="Pfam" id="PF01479">
    <property type="entry name" value="S4"/>
    <property type="match status" value="1"/>
</dbReference>
<dbReference type="EMBL" id="CP002305">
    <property type="protein sequence ID" value="ADQ19017.1"/>
    <property type="molecule type" value="Genomic_DNA"/>
</dbReference>
<dbReference type="eggNOG" id="COG1187">
    <property type="taxonomic scope" value="Bacteria"/>
</dbReference>
<dbReference type="InterPro" id="IPR020103">
    <property type="entry name" value="PsdUridine_synth_cat_dom_sf"/>
</dbReference>
<dbReference type="Gene3D" id="3.30.70.580">
    <property type="entry name" value="Pseudouridine synthase I, catalytic domain, N-terminal subdomain"/>
    <property type="match status" value="1"/>
</dbReference>
<evidence type="ECO:0000256" key="4">
    <source>
        <dbReference type="RuleBase" id="RU003887"/>
    </source>
</evidence>
<feature type="compositionally biased region" description="Basic and acidic residues" evidence="5">
    <location>
        <begin position="160"/>
        <end position="198"/>
    </location>
</feature>
<reference key="1">
    <citation type="submission" date="2010-11" db="EMBL/GenBank/DDBJ databases">
        <title>The complete genome of Leadbetterella byssophila DSM 17132.</title>
        <authorList>
            <consortium name="US DOE Joint Genome Institute (JGI-PGF)"/>
            <person name="Lucas S."/>
            <person name="Copeland A."/>
            <person name="Lapidus A."/>
            <person name="Glavina del Rio T."/>
            <person name="Dalin E."/>
            <person name="Tice H."/>
            <person name="Bruce D."/>
            <person name="Goodwin L."/>
            <person name="Pitluck S."/>
            <person name="Kyrpides N."/>
            <person name="Mavromatis K."/>
            <person name="Ivanova N."/>
            <person name="Teshima H."/>
            <person name="Brettin T."/>
            <person name="Detter J.C."/>
            <person name="Han C."/>
            <person name="Tapia R."/>
            <person name="Land M."/>
            <person name="Hauser L."/>
            <person name="Markowitz V."/>
            <person name="Cheng J.-F."/>
            <person name="Hugenholtz P."/>
            <person name="Woyke T."/>
            <person name="Wu D."/>
            <person name="Tindall B."/>
            <person name="Pomrenke H.G."/>
            <person name="Brambilla E."/>
            <person name="Klenk H.-P."/>
            <person name="Eisen J.A."/>
        </authorList>
    </citation>
    <scope>NUCLEOTIDE SEQUENCE [LARGE SCALE GENOMIC DNA]</scope>
    <source>
        <strain>DSM 17132</strain>
    </source>
</reference>
<name>E4RXA2_LEAB4</name>
<evidence type="ECO:0000313" key="7">
    <source>
        <dbReference type="EMBL" id="ADQ19017.1"/>
    </source>
</evidence>
<dbReference type="InterPro" id="IPR036986">
    <property type="entry name" value="S4_RNA-bd_sf"/>
</dbReference>
<keyword evidence="3" id="KW-0694">RNA-binding</keyword>
<dbReference type="HOGENOM" id="CLU_024979_0_3_10"/>
<dbReference type="PANTHER" id="PTHR47683">
    <property type="entry name" value="PSEUDOURIDINE SYNTHASE FAMILY PROTEIN-RELATED"/>
    <property type="match status" value="1"/>
</dbReference>
<sequence length="500" mass="58284">MKRKEEDANSKRAPRPRKKVEETPRAFEGGRKNSFEKRVQDNRSEGFKKPFRKDGENSRFDRTGDKPRFDRRSDSGRADRPGSGRFDKPAFNRNSKSGERRFDKPRFDRNAELGERRFDKPRFDRNAESGERRFDKPRFDRNAESGERRFDKPRFGRNAESGERRFDKPRFDRNAESGERRFDKPRFDRNTESGERSFGKTSGRDNAFQEEGSSNKRQFGRKKGEPFEYGKNLKPQKRPDYSEENLIKNLPEKQKKKVAEKVVPSDLIRLNRYIANSGICSRREADDLIESGQITVNGKTITEMGYQVKKTDVVKYGRKILNPEKLVYVLLNKPKDFITTTEDPEGRRTVMELVAKAGPERIYPVGRLDRATTGLLLFTNDGELAEKLSHPSNEIRKIYQVEIDKPLAKEDFEKLIEGVELEDGFIKPDQVSIVTPDQQVIGIEIHSGKNRVVRRIFEHLGYEVTQLDRTTYAGLTKKDLPRGNWRFLTEKEVIRLKYMI</sequence>
<dbReference type="Proteomes" id="UP000007435">
    <property type="component" value="Chromosome"/>
</dbReference>
<evidence type="ECO:0000313" key="8">
    <source>
        <dbReference type="Proteomes" id="UP000007435"/>
    </source>
</evidence>
<accession>E4RXA2</accession>
<dbReference type="AlphaFoldDB" id="E4RXA2"/>
<dbReference type="CDD" id="cd02870">
    <property type="entry name" value="PseudoU_synth_RsuA_like"/>
    <property type="match status" value="1"/>
</dbReference>
<dbReference type="EC" id="5.4.99.-" evidence="4"/>
<evidence type="ECO:0000256" key="5">
    <source>
        <dbReference type="SAM" id="MobiDB-lite"/>
    </source>
</evidence>
<dbReference type="PROSITE" id="PS50889">
    <property type="entry name" value="S4"/>
    <property type="match status" value="1"/>
</dbReference>
<dbReference type="GO" id="GO:0003723">
    <property type="term" value="F:RNA binding"/>
    <property type="evidence" value="ECO:0007669"/>
    <property type="project" value="UniProtKB-KW"/>
</dbReference>
<evidence type="ECO:0000256" key="1">
    <source>
        <dbReference type="ARBA" id="ARBA00008348"/>
    </source>
</evidence>
<organism evidence="7 8">
    <name type="scientific">Leadbetterella byssophila (strain DSM 17132 / JCM 16389 / KACC 11308 / NBRC 106382 / 4M15)</name>
    <dbReference type="NCBI Taxonomy" id="649349"/>
    <lineage>
        <taxon>Bacteria</taxon>
        <taxon>Pseudomonadati</taxon>
        <taxon>Bacteroidota</taxon>
        <taxon>Cytophagia</taxon>
        <taxon>Cytophagales</taxon>
        <taxon>Leadbetterellaceae</taxon>
        <taxon>Leadbetterella</taxon>
    </lineage>
</organism>
<comment type="similarity">
    <text evidence="1 4">Belongs to the pseudouridine synthase RsuA family.</text>
</comment>
<feature type="region of interest" description="Disordered" evidence="5">
    <location>
        <begin position="1"/>
        <end position="243"/>
    </location>
</feature>
<dbReference type="InterPro" id="IPR000748">
    <property type="entry name" value="PsdUridine_synth_RsuA/RluB/E/F"/>
</dbReference>
<dbReference type="InterPro" id="IPR050343">
    <property type="entry name" value="RsuA_PseudoU_synthase"/>
</dbReference>
<reference evidence="7 8" key="2">
    <citation type="journal article" date="2011" name="Stand. Genomic Sci.">
        <title>Complete genome sequence of Leadbetterella byssophila type strain (4M15).</title>
        <authorList>
            <person name="Abt B."/>
            <person name="Teshima H."/>
            <person name="Lucas S."/>
            <person name="Lapidus A."/>
            <person name="Del Rio T.G."/>
            <person name="Nolan M."/>
            <person name="Tice H."/>
            <person name="Cheng J.F."/>
            <person name="Pitluck S."/>
            <person name="Liolios K."/>
            <person name="Pagani I."/>
            <person name="Ivanova N."/>
            <person name="Mavromatis K."/>
            <person name="Pati A."/>
            <person name="Tapia R."/>
            <person name="Han C."/>
            <person name="Goodwin L."/>
            <person name="Chen A."/>
            <person name="Palaniappan K."/>
            <person name="Land M."/>
            <person name="Hauser L."/>
            <person name="Chang Y.J."/>
            <person name="Jeffries C.D."/>
            <person name="Rohde M."/>
            <person name="Goker M."/>
            <person name="Tindall B.J."/>
            <person name="Detter J.C."/>
            <person name="Woyke T."/>
            <person name="Bristow J."/>
            <person name="Eisen J.A."/>
            <person name="Markowitz V."/>
            <person name="Hugenholtz P."/>
            <person name="Klenk H.P."/>
            <person name="Kyrpides N.C."/>
        </authorList>
    </citation>
    <scope>NUCLEOTIDE SEQUENCE [LARGE SCALE GENOMIC DNA]</scope>
    <source>
        <strain evidence="8">DSM 17132 / JCM 16389 / KACC 11308 / NBRC 106382 / 4M15</strain>
    </source>
</reference>
<feature type="compositionally biased region" description="Basic and acidic residues" evidence="5">
    <location>
        <begin position="19"/>
        <end position="154"/>
    </location>
</feature>
<feature type="domain" description="RNA-binding S4" evidence="6">
    <location>
        <begin position="268"/>
        <end position="329"/>
    </location>
</feature>
<dbReference type="InterPro" id="IPR018496">
    <property type="entry name" value="PsdUridine_synth_RsuA/RluB_CS"/>
</dbReference>
<dbReference type="Gene3D" id="3.10.290.10">
    <property type="entry name" value="RNA-binding S4 domain"/>
    <property type="match status" value="1"/>
</dbReference>
<dbReference type="FunFam" id="3.10.290.10:FF:000003">
    <property type="entry name" value="Pseudouridine synthase"/>
    <property type="match status" value="1"/>
</dbReference>
<dbReference type="InterPro" id="IPR006145">
    <property type="entry name" value="PsdUridine_synth_RsuA/RluA"/>
</dbReference>
<evidence type="ECO:0000256" key="2">
    <source>
        <dbReference type="ARBA" id="ARBA00023235"/>
    </source>
</evidence>
<evidence type="ECO:0000259" key="6">
    <source>
        <dbReference type="SMART" id="SM00363"/>
    </source>
</evidence>
<keyword evidence="2 4" id="KW-0413">Isomerase</keyword>
<dbReference type="SUPFAM" id="SSF55120">
    <property type="entry name" value="Pseudouridine synthase"/>
    <property type="match status" value="1"/>
</dbReference>
<dbReference type="OrthoDB" id="1012272at2"/>
<proteinExistence type="inferred from homology"/>
<evidence type="ECO:0000256" key="3">
    <source>
        <dbReference type="PROSITE-ProRule" id="PRU00182"/>
    </source>
</evidence>
<dbReference type="CDD" id="cd00165">
    <property type="entry name" value="S4"/>
    <property type="match status" value="1"/>
</dbReference>
<dbReference type="NCBIfam" id="TIGR00093">
    <property type="entry name" value="pseudouridine synthase"/>
    <property type="match status" value="1"/>
</dbReference>
<dbReference type="InterPro" id="IPR002942">
    <property type="entry name" value="S4_RNA-bd"/>
</dbReference>
<dbReference type="SMART" id="SM00363">
    <property type="entry name" value="S4"/>
    <property type="match status" value="1"/>
</dbReference>
<dbReference type="InterPro" id="IPR042092">
    <property type="entry name" value="PsdUridine_s_RsuA/RluB/E/F_cat"/>
</dbReference>
<dbReference type="KEGG" id="lby:Lbys_3366"/>
<dbReference type="GO" id="GO:0120159">
    <property type="term" value="F:rRNA pseudouridine synthase activity"/>
    <property type="evidence" value="ECO:0007669"/>
    <property type="project" value="UniProtKB-ARBA"/>
</dbReference>
<keyword evidence="8" id="KW-1185">Reference proteome</keyword>
<dbReference type="STRING" id="649349.Lbys_3366"/>
<dbReference type="Pfam" id="PF00849">
    <property type="entry name" value="PseudoU_synth_2"/>
    <property type="match status" value="1"/>
</dbReference>
<protein>
    <recommendedName>
        <fullName evidence="4">Pseudouridine synthase</fullName>
        <ecNumber evidence="4">5.4.99.-</ecNumber>
    </recommendedName>
</protein>
<dbReference type="RefSeq" id="WP_013410042.1">
    <property type="nucleotide sequence ID" value="NC_014655.1"/>
</dbReference>
<dbReference type="PANTHER" id="PTHR47683:SF2">
    <property type="entry name" value="RNA-BINDING S4 DOMAIN-CONTAINING PROTEIN"/>
    <property type="match status" value="1"/>
</dbReference>
<dbReference type="InterPro" id="IPR020094">
    <property type="entry name" value="TruA/RsuA/RluB/E/F_N"/>
</dbReference>
<dbReference type="PROSITE" id="PS01149">
    <property type="entry name" value="PSI_RSU"/>
    <property type="match status" value="1"/>
</dbReference>
<feature type="compositionally biased region" description="Basic and acidic residues" evidence="5">
    <location>
        <begin position="1"/>
        <end position="10"/>
    </location>
</feature>
<dbReference type="GO" id="GO:0000455">
    <property type="term" value="P:enzyme-directed rRNA pseudouridine synthesis"/>
    <property type="evidence" value="ECO:0007669"/>
    <property type="project" value="UniProtKB-ARBA"/>
</dbReference>